<comment type="caution">
    <text evidence="1">The sequence shown here is derived from an EMBL/GenBank/DDBJ whole genome shotgun (WGS) entry which is preliminary data.</text>
</comment>
<protein>
    <recommendedName>
        <fullName evidence="2">MacB-like periplasmic core domain-containing protein</fullName>
    </recommendedName>
</protein>
<dbReference type="EMBL" id="BARS01018662">
    <property type="protein sequence ID" value="GAF96919.1"/>
    <property type="molecule type" value="Genomic_DNA"/>
</dbReference>
<reference evidence="1" key="1">
    <citation type="journal article" date="2014" name="Front. Microbiol.">
        <title>High frequency of phylogenetically diverse reductive dehalogenase-homologous genes in deep subseafloor sedimentary metagenomes.</title>
        <authorList>
            <person name="Kawai M."/>
            <person name="Futagami T."/>
            <person name="Toyoda A."/>
            <person name="Takaki Y."/>
            <person name="Nishi S."/>
            <person name="Hori S."/>
            <person name="Arai W."/>
            <person name="Tsubouchi T."/>
            <person name="Morono Y."/>
            <person name="Uchiyama I."/>
            <person name="Ito T."/>
            <person name="Fujiyama A."/>
            <person name="Inagaki F."/>
            <person name="Takami H."/>
        </authorList>
    </citation>
    <scope>NUCLEOTIDE SEQUENCE</scope>
    <source>
        <strain evidence="1">Expedition CK06-06</strain>
    </source>
</reference>
<evidence type="ECO:0008006" key="2">
    <source>
        <dbReference type="Google" id="ProtNLM"/>
    </source>
</evidence>
<gene>
    <name evidence="1" type="ORF">S01H1_30338</name>
</gene>
<feature type="non-terminal residue" evidence="1">
    <location>
        <position position="33"/>
    </location>
</feature>
<sequence>MSVIDTIRTALTALAANKLRSSLTMLGIIIGVS</sequence>
<organism evidence="1">
    <name type="scientific">marine sediment metagenome</name>
    <dbReference type="NCBI Taxonomy" id="412755"/>
    <lineage>
        <taxon>unclassified sequences</taxon>
        <taxon>metagenomes</taxon>
        <taxon>ecological metagenomes</taxon>
    </lineage>
</organism>
<accession>X0TUN1</accession>
<proteinExistence type="predicted"/>
<dbReference type="AlphaFoldDB" id="X0TUN1"/>
<evidence type="ECO:0000313" key="1">
    <source>
        <dbReference type="EMBL" id="GAF96919.1"/>
    </source>
</evidence>
<name>X0TUN1_9ZZZZ</name>